<keyword evidence="3" id="KW-1185">Reference proteome</keyword>
<evidence type="ECO:0000313" key="2">
    <source>
        <dbReference type="EMBL" id="AMN47949.1"/>
    </source>
</evidence>
<dbReference type="Proteomes" id="UP000070250">
    <property type="component" value="Chromosome"/>
</dbReference>
<organism evidence="2 3">
    <name type="scientific">Steroidobacter denitrificans</name>
    <dbReference type="NCBI Taxonomy" id="465721"/>
    <lineage>
        <taxon>Bacteria</taxon>
        <taxon>Pseudomonadati</taxon>
        <taxon>Pseudomonadota</taxon>
        <taxon>Gammaproteobacteria</taxon>
        <taxon>Steroidobacterales</taxon>
        <taxon>Steroidobacteraceae</taxon>
        <taxon>Steroidobacter</taxon>
    </lineage>
</organism>
<proteinExistence type="predicted"/>
<keyword evidence="1" id="KW-1133">Transmembrane helix</keyword>
<evidence type="ECO:0000256" key="1">
    <source>
        <dbReference type="SAM" id="Phobius"/>
    </source>
</evidence>
<dbReference type="KEGG" id="sdf:ACG33_12740"/>
<dbReference type="STRING" id="465721.ACG33_12740"/>
<reference evidence="2 3" key="1">
    <citation type="submission" date="2015-06" db="EMBL/GenBank/DDBJ databases">
        <title>A Comprehensive Approach to Explore the Metabolic and Phylogenetic Diversity of Bacterial Steroid Degradation in the Environment: Testosterone as an Example.</title>
        <authorList>
            <person name="Yang F.-C."/>
            <person name="Chen Y.-L."/>
            <person name="Yu C.-P."/>
            <person name="Tang S.-L."/>
            <person name="Wang P.-H."/>
            <person name="Ismail W."/>
            <person name="Wang C.-H."/>
            <person name="Yang C.-Y."/>
            <person name="Chiang Y.-R."/>
        </authorList>
    </citation>
    <scope>NUCLEOTIDE SEQUENCE [LARGE SCALE GENOMIC DNA]</scope>
    <source>
        <strain evidence="2 3">DSM 18526</strain>
    </source>
</reference>
<evidence type="ECO:0000313" key="3">
    <source>
        <dbReference type="Proteomes" id="UP000070250"/>
    </source>
</evidence>
<keyword evidence="1" id="KW-0812">Transmembrane</keyword>
<name>A0A127FDZ0_STEDE</name>
<accession>A0A127FDZ0</accession>
<protein>
    <submittedName>
        <fullName evidence="2">Uncharacterized protein</fullName>
    </submittedName>
</protein>
<dbReference type="EMBL" id="CP011971">
    <property type="protein sequence ID" value="AMN47949.1"/>
    <property type="molecule type" value="Genomic_DNA"/>
</dbReference>
<gene>
    <name evidence="2" type="ORF">ACG33_12740</name>
</gene>
<feature type="transmembrane region" description="Helical" evidence="1">
    <location>
        <begin position="62"/>
        <end position="77"/>
    </location>
</feature>
<feature type="transmembrane region" description="Helical" evidence="1">
    <location>
        <begin position="32"/>
        <end position="50"/>
    </location>
</feature>
<dbReference type="AlphaFoldDB" id="A0A127FDZ0"/>
<sequence>MLARRPIVEQNRVAREIADTQERITASAYDYATVYTAVIIFGGYAGFFAIWQMTKEYLSKDQALWSALLIMLSLLSLA</sequence>
<keyword evidence="1" id="KW-0472">Membrane</keyword>